<organism evidence="1 2">
    <name type="scientific">Oryzias melastigma</name>
    <name type="common">Marine medaka</name>
    <dbReference type="NCBI Taxonomy" id="30732"/>
    <lineage>
        <taxon>Eukaryota</taxon>
        <taxon>Metazoa</taxon>
        <taxon>Chordata</taxon>
        <taxon>Craniata</taxon>
        <taxon>Vertebrata</taxon>
        <taxon>Euteleostomi</taxon>
        <taxon>Actinopterygii</taxon>
        <taxon>Neopterygii</taxon>
        <taxon>Teleostei</taxon>
        <taxon>Neoteleostei</taxon>
        <taxon>Acanthomorphata</taxon>
        <taxon>Ovalentaria</taxon>
        <taxon>Atherinomorphae</taxon>
        <taxon>Beloniformes</taxon>
        <taxon>Adrianichthyidae</taxon>
        <taxon>Oryziinae</taxon>
        <taxon>Oryzias</taxon>
    </lineage>
</organism>
<proteinExistence type="predicted"/>
<gene>
    <name evidence="1" type="ORF">FQA47_020301</name>
</gene>
<reference evidence="1" key="1">
    <citation type="journal article" name="BMC Genomics">
        <title>Long-read sequencing and de novo genome assembly of marine medaka (Oryzias melastigma).</title>
        <authorList>
            <person name="Liang P."/>
            <person name="Saqib H.S.A."/>
            <person name="Ni X."/>
            <person name="Shen Y."/>
        </authorList>
    </citation>
    <scope>NUCLEOTIDE SEQUENCE</scope>
    <source>
        <strain evidence="1">Bigg-433</strain>
    </source>
</reference>
<protein>
    <submittedName>
        <fullName evidence="1">Uncharacterized protein</fullName>
    </submittedName>
</protein>
<accession>A0A834CET5</accession>
<evidence type="ECO:0000313" key="1">
    <source>
        <dbReference type="EMBL" id="KAF6726459.1"/>
    </source>
</evidence>
<name>A0A834CET5_ORYME</name>
<comment type="caution">
    <text evidence="1">The sequence shown here is derived from an EMBL/GenBank/DDBJ whole genome shotgun (WGS) entry which is preliminary data.</text>
</comment>
<sequence>MKSQTFGPGGESWICTWITKQGRMARRFTQKKKKKWVGGGITAPTPRLRCNIYLHLRPCKPALSLHPLLTSQTSTCTADWHNTGNGGWEVLGRLTLRPSFHSSITVDFSFMTSETGTHRAQFRCGPERRSFGFSADGQNGVSFSVKKASIKIS</sequence>
<dbReference type="EMBL" id="WKFB01000332">
    <property type="protein sequence ID" value="KAF6726459.1"/>
    <property type="molecule type" value="Genomic_DNA"/>
</dbReference>
<evidence type="ECO:0000313" key="2">
    <source>
        <dbReference type="Proteomes" id="UP000646548"/>
    </source>
</evidence>
<dbReference type="AlphaFoldDB" id="A0A834CET5"/>
<dbReference type="Proteomes" id="UP000646548">
    <property type="component" value="Unassembled WGS sequence"/>
</dbReference>